<feature type="compositionally biased region" description="Polar residues" evidence="1">
    <location>
        <begin position="22"/>
        <end position="34"/>
    </location>
</feature>
<sequence length="62" mass="7682">MQWWTYMHDTWEYRIRNETISKPTKAQAQAQANPQEKKKKKYHTENPTYIQCTYMHHLDQQP</sequence>
<gene>
    <name evidence="2" type="ORF">BGAL_0192g00010</name>
</gene>
<dbReference type="EMBL" id="PQXL01000192">
    <property type="protein sequence ID" value="THV49484.1"/>
    <property type="molecule type" value="Genomic_DNA"/>
</dbReference>
<reference evidence="2 3" key="1">
    <citation type="submission" date="2017-12" db="EMBL/GenBank/DDBJ databases">
        <title>Comparative genomics of Botrytis spp.</title>
        <authorList>
            <person name="Valero-Jimenez C.A."/>
            <person name="Tapia P."/>
            <person name="Veloso J."/>
            <person name="Silva-Moreno E."/>
            <person name="Staats M."/>
            <person name="Valdes J.H."/>
            <person name="Van Kan J.A.L."/>
        </authorList>
    </citation>
    <scope>NUCLEOTIDE SEQUENCE [LARGE SCALE GENOMIC DNA]</scope>
    <source>
        <strain evidence="2 3">MUCL435</strain>
    </source>
</reference>
<name>A0A4S8R8A8_9HELO</name>
<dbReference type="Proteomes" id="UP000308671">
    <property type="component" value="Unassembled WGS sequence"/>
</dbReference>
<organism evidence="2 3">
    <name type="scientific">Botrytis galanthina</name>
    <dbReference type="NCBI Taxonomy" id="278940"/>
    <lineage>
        <taxon>Eukaryota</taxon>
        <taxon>Fungi</taxon>
        <taxon>Dikarya</taxon>
        <taxon>Ascomycota</taxon>
        <taxon>Pezizomycotina</taxon>
        <taxon>Leotiomycetes</taxon>
        <taxon>Helotiales</taxon>
        <taxon>Sclerotiniaceae</taxon>
        <taxon>Botrytis</taxon>
    </lineage>
</organism>
<protein>
    <submittedName>
        <fullName evidence="2">Uncharacterized protein</fullName>
    </submittedName>
</protein>
<comment type="caution">
    <text evidence="2">The sequence shown here is derived from an EMBL/GenBank/DDBJ whole genome shotgun (WGS) entry which is preliminary data.</text>
</comment>
<accession>A0A4S8R8A8</accession>
<evidence type="ECO:0000256" key="1">
    <source>
        <dbReference type="SAM" id="MobiDB-lite"/>
    </source>
</evidence>
<keyword evidence="3" id="KW-1185">Reference proteome</keyword>
<proteinExistence type="predicted"/>
<evidence type="ECO:0000313" key="2">
    <source>
        <dbReference type="EMBL" id="THV49484.1"/>
    </source>
</evidence>
<feature type="region of interest" description="Disordered" evidence="1">
    <location>
        <begin position="22"/>
        <end position="43"/>
    </location>
</feature>
<evidence type="ECO:0000313" key="3">
    <source>
        <dbReference type="Proteomes" id="UP000308671"/>
    </source>
</evidence>
<dbReference type="AlphaFoldDB" id="A0A4S8R8A8"/>